<dbReference type="HAMAP" id="MF_00107">
    <property type="entry name" value="IspF"/>
    <property type="match status" value="1"/>
</dbReference>
<dbReference type="GO" id="GO:0016114">
    <property type="term" value="P:terpenoid biosynthetic process"/>
    <property type="evidence" value="ECO:0007669"/>
    <property type="project" value="InterPro"/>
</dbReference>
<keyword evidence="6 8" id="KW-0414">Isoprene biosynthesis</keyword>
<feature type="binding site" evidence="8">
    <location>
        <begin position="76"/>
        <end position="80"/>
    </location>
    <ligand>
        <name>4-CDP-2-C-methyl-D-erythritol 2-phosphate</name>
        <dbReference type="ChEBI" id="CHEBI:57919"/>
    </ligand>
</feature>
<dbReference type="SUPFAM" id="SSF69765">
    <property type="entry name" value="IpsF-like"/>
    <property type="match status" value="1"/>
</dbReference>
<dbReference type="Gene3D" id="3.30.1330.50">
    <property type="entry name" value="2-C-methyl-D-erythritol 2,4-cyclodiphosphate synthase"/>
    <property type="match status" value="1"/>
</dbReference>
<evidence type="ECO:0000256" key="8">
    <source>
        <dbReference type="HAMAP-Rule" id="MF_00107"/>
    </source>
</evidence>
<feature type="binding site" evidence="8">
    <location>
        <position position="17"/>
    </location>
    <ligand>
        <name>a divalent metal cation</name>
        <dbReference type="ChEBI" id="CHEBI:60240"/>
    </ligand>
</feature>
<dbReference type="NCBIfam" id="TIGR00151">
    <property type="entry name" value="ispF"/>
    <property type="match status" value="1"/>
</dbReference>
<keyword evidence="12" id="KW-1185">Reference proteome</keyword>
<reference evidence="11 12" key="1">
    <citation type="submission" date="2018-10" db="EMBL/GenBank/DDBJ databases">
        <title>Propagation and draft genome sequences of three atypical Erhlichia ruminantium isolates.</title>
        <authorList>
            <person name="Liebenberg J."/>
            <person name="Steyn H."/>
            <person name="Josemans A."/>
            <person name="Zweygarth E."/>
        </authorList>
    </citation>
    <scope>NUCLEOTIDE SEQUENCE [LARGE SCALE GENOMIC DNA]</scope>
    <source>
        <strain evidence="11 12">Omatjenne</strain>
    </source>
</reference>
<dbReference type="InterPro" id="IPR020555">
    <property type="entry name" value="MECDP_synthase_CS"/>
</dbReference>
<evidence type="ECO:0000313" key="11">
    <source>
        <dbReference type="EMBL" id="QGR03110.1"/>
    </source>
</evidence>
<dbReference type="AlphaFoldDB" id="A0AAE6QCJ7"/>
<dbReference type="GO" id="GO:0008685">
    <property type="term" value="F:2-C-methyl-D-erythritol 2,4-cyclodiphosphate synthase activity"/>
    <property type="evidence" value="ECO:0007669"/>
    <property type="project" value="UniProtKB-UniRule"/>
</dbReference>
<comment type="pathway">
    <text evidence="2 8">Isoprenoid biosynthesis; isopentenyl diphosphate biosynthesis via DXP pathway; isopentenyl diphosphate from 1-deoxy-D-xylulose 5-phosphate: step 4/6.</text>
</comment>
<keyword evidence="7 8" id="KW-0456">Lyase</keyword>
<feature type="site" description="Transition state stabilizer" evidence="8">
    <location>
        <position position="148"/>
    </location>
</feature>
<comment type="similarity">
    <text evidence="3 8 9">Belongs to the IspF family.</text>
</comment>
<name>A0AAE6QCJ7_EHRRU</name>
<keyword evidence="5 8" id="KW-0479">Metal-binding</keyword>
<evidence type="ECO:0000256" key="4">
    <source>
        <dbReference type="ARBA" id="ARBA00012579"/>
    </source>
</evidence>
<dbReference type="CDD" id="cd00554">
    <property type="entry name" value="MECDP_synthase"/>
    <property type="match status" value="1"/>
</dbReference>
<dbReference type="PANTHER" id="PTHR43181:SF1">
    <property type="entry name" value="2-C-METHYL-D-ERYTHRITOL 2,4-CYCLODIPHOSPHATE SYNTHASE, CHLOROPLASTIC"/>
    <property type="match status" value="1"/>
</dbReference>
<evidence type="ECO:0000256" key="1">
    <source>
        <dbReference type="ARBA" id="ARBA00000200"/>
    </source>
</evidence>
<comment type="cofactor">
    <cofactor evidence="8">
        <name>a divalent metal cation</name>
        <dbReference type="ChEBI" id="CHEBI:60240"/>
    </cofactor>
    <text evidence="8">Binds 1 divalent metal cation per subunit.</text>
</comment>
<dbReference type="EC" id="4.6.1.12" evidence="4 8"/>
<comment type="function">
    <text evidence="8">Involved in the biosynthesis of isopentenyl diphosphate (IPP) and dimethylallyl diphosphate (DMAPP), two major building blocks of isoprenoid compounds. Catalyzes the conversion of 4-diphosphocytidyl-2-C-methyl-D-erythritol 2-phosphate (CDP-ME2P) to 2-C-methyl-D-erythritol 2,4-cyclodiphosphate (ME-CPP) with a corresponding release of cytidine 5-monophosphate (CMP).</text>
</comment>
<feature type="binding site" evidence="8">
    <location>
        <position position="19"/>
    </location>
    <ligand>
        <name>a divalent metal cation</name>
        <dbReference type="ChEBI" id="CHEBI:60240"/>
    </ligand>
</feature>
<sequence>MSQYINKPMFRIGIGYDVHRFDNTNNNHNDTFITVCGVKINYHKKVIAHSDGDVGLHALADAILGAVGCGSIGEHFPNTDQKWKNAESRHFVIEAQKKAQEMGYIISNADITIICEQPKIIPYAAEMRNYIAQFAQIDPSLINIKATTTEKLGALGRSEGIAAQAVVLCNKQH</sequence>
<comment type="subunit">
    <text evidence="8">Homotrimer.</text>
</comment>
<comment type="catalytic activity">
    <reaction evidence="1 8 9">
        <text>4-CDP-2-C-methyl-D-erythritol 2-phosphate = 2-C-methyl-D-erythritol 2,4-cyclic diphosphate + CMP</text>
        <dbReference type="Rhea" id="RHEA:23864"/>
        <dbReference type="ChEBI" id="CHEBI:57919"/>
        <dbReference type="ChEBI" id="CHEBI:58483"/>
        <dbReference type="ChEBI" id="CHEBI:60377"/>
        <dbReference type="EC" id="4.6.1.12"/>
    </reaction>
</comment>
<dbReference type="PROSITE" id="PS01350">
    <property type="entry name" value="ISPF"/>
    <property type="match status" value="1"/>
</dbReference>
<feature type="binding site" evidence="8">
    <location>
        <begin position="17"/>
        <end position="19"/>
    </location>
    <ligand>
        <name>4-CDP-2-C-methyl-D-erythritol 2-phosphate</name>
        <dbReference type="ChEBI" id="CHEBI:57919"/>
    </ligand>
</feature>
<evidence type="ECO:0000259" key="10">
    <source>
        <dbReference type="Pfam" id="PF02542"/>
    </source>
</evidence>
<feature type="binding site" evidence="8">
    <location>
        <begin position="49"/>
        <end position="50"/>
    </location>
    <ligand>
        <name>4-CDP-2-C-methyl-D-erythritol 2-phosphate</name>
        <dbReference type="ChEBI" id="CHEBI:57919"/>
    </ligand>
</feature>
<feature type="domain" description="2-C-methyl-D-erythritol 2,4-cyclodiphosphate synthase" evidence="10">
    <location>
        <begin position="10"/>
        <end position="169"/>
    </location>
</feature>
<protein>
    <recommendedName>
        <fullName evidence="4 8">2-C-methyl-D-erythritol 2,4-cyclodiphosphate synthase</fullName>
        <shortName evidence="8">MECDP-synthase</shortName>
        <shortName evidence="8">MECPP-synthase</shortName>
        <shortName evidence="8">MECPS</shortName>
        <ecNumber evidence="4 8">4.6.1.12</ecNumber>
    </recommendedName>
</protein>
<dbReference type="GO" id="GO:0046872">
    <property type="term" value="F:metal ion binding"/>
    <property type="evidence" value="ECO:0007669"/>
    <property type="project" value="UniProtKB-KW"/>
</dbReference>
<dbReference type="Proteomes" id="UP000422822">
    <property type="component" value="Chromosome"/>
</dbReference>
<dbReference type="InterPro" id="IPR036571">
    <property type="entry name" value="MECDP_synthase_sf"/>
</dbReference>
<accession>A0AAE6QCJ7</accession>
<comment type="caution">
    <text evidence="8">Lacks conserved residue(s) required for the propagation of feature annotation.</text>
</comment>
<organism evidence="11 12">
    <name type="scientific">Ehrlichia ruminantium</name>
    <name type="common">heartwater rickettsia</name>
    <name type="synonym">Cowdria ruminantium</name>
    <dbReference type="NCBI Taxonomy" id="779"/>
    <lineage>
        <taxon>Bacteria</taxon>
        <taxon>Pseudomonadati</taxon>
        <taxon>Pseudomonadota</taxon>
        <taxon>Alphaproteobacteria</taxon>
        <taxon>Rickettsiales</taxon>
        <taxon>Anaplasmataceae</taxon>
        <taxon>Ehrlichia</taxon>
    </lineage>
</organism>
<dbReference type="InterPro" id="IPR003526">
    <property type="entry name" value="MECDP_synthase"/>
</dbReference>
<evidence type="ECO:0000313" key="12">
    <source>
        <dbReference type="Proteomes" id="UP000422822"/>
    </source>
</evidence>
<evidence type="ECO:0000256" key="3">
    <source>
        <dbReference type="ARBA" id="ARBA00008480"/>
    </source>
</evidence>
<dbReference type="RefSeq" id="WP_158407079.1">
    <property type="nucleotide sequence ID" value="NZ_CP033454.1"/>
</dbReference>
<evidence type="ECO:0000256" key="6">
    <source>
        <dbReference type="ARBA" id="ARBA00023229"/>
    </source>
</evidence>
<dbReference type="EMBL" id="CP033455">
    <property type="protein sequence ID" value="QGR03110.1"/>
    <property type="molecule type" value="Genomic_DNA"/>
</dbReference>
<evidence type="ECO:0000256" key="5">
    <source>
        <dbReference type="ARBA" id="ARBA00022723"/>
    </source>
</evidence>
<evidence type="ECO:0000256" key="7">
    <source>
        <dbReference type="ARBA" id="ARBA00023239"/>
    </source>
</evidence>
<feature type="binding site" evidence="8">
    <location>
        <position position="57"/>
    </location>
    <ligand>
        <name>a divalent metal cation</name>
        <dbReference type="ChEBI" id="CHEBI:60240"/>
    </ligand>
</feature>
<feature type="binding site" evidence="8">
    <location>
        <begin position="147"/>
        <end position="150"/>
    </location>
    <ligand>
        <name>4-CDP-2-C-methyl-D-erythritol 2-phosphate</name>
        <dbReference type="ChEBI" id="CHEBI:57919"/>
    </ligand>
</feature>
<evidence type="ECO:0000256" key="9">
    <source>
        <dbReference type="RuleBase" id="RU004395"/>
    </source>
</evidence>
<dbReference type="PANTHER" id="PTHR43181">
    <property type="entry name" value="2-C-METHYL-D-ERYTHRITOL 2,4-CYCLODIPHOSPHATE SYNTHASE, CHLOROPLASTIC"/>
    <property type="match status" value="1"/>
</dbReference>
<gene>
    <name evidence="8 11" type="primary">ispF</name>
    <name evidence="11" type="ORF">EDL80_00560</name>
</gene>
<proteinExistence type="inferred from homology"/>
<dbReference type="Pfam" id="PF02542">
    <property type="entry name" value="YgbB"/>
    <property type="match status" value="1"/>
</dbReference>
<feature type="site" description="Transition state stabilizer" evidence="8">
    <location>
        <position position="49"/>
    </location>
</feature>
<feature type="binding site" evidence="8">
    <location>
        <position position="157"/>
    </location>
    <ligand>
        <name>4-CDP-2-C-methyl-D-erythritol 2-phosphate</name>
        <dbReference type="ChEBI" id="CHEBI:57919"/>
    </ligand>
</feature>
<evidence type="ECO:0000256" key="2">
    <source>
        <dbReference type="ARBA" id="ARBA00004709"/>
    </source>
</evidence>
<dbReference type="GO" id="GO:0019288">
    <property type="term" value="P:isopentenyl diphosphate biosynthetic process, methylerythritol 4-phosphate pathway"/>
    <property type="evidence" value="ECO:0007669"/>
    <property type="project" value="UniProtKB-UniRule"/>
</dbReference>